<evidence type="ECO:0000256" key="1">
    <source>
        <dbReference type="SAM" id="MobiDB-lite"/>
    </source>
</evidence>
<evidence type="ECO:0000313" key="2">
    <source>
        <dbReference type="EMBL" id="GBN18224.1"/>
    </source>
</evidence>
<feature type="non-terminal residue" evidence="2">
    <location>
        <position position="1"/>
    </location>
</feature>
<protein>
    <submittedName>
        <fullName evidence="2">Uncharacterized protein</fullName>
    </submittedName>
</protein>
<feature type="compositionally biased region" description="Basic and acidic residues" evidence="1">
    <location>
        <begin position="25"/>
        <end position="34"/>
    </location>
</feature>
<name>A0A4Y2LUX6_ARAVE</name>
<feature type="region of interest" description="Disordered" evidence="1">
    <location>
        <begin position="1"/>
        <end position="41"/>
    </location>
</feature>
<dbReference type="EMBL" id="BGPR01278780">
    <property type="protein sequence ID" value="GBN18224.1"/>
    <property type="molecule type" value="Genomic_DNA"/>
</dbReference>
<dbReference type="AlphaFoldDB" id="A0A4Y2LUX6"/>
<dbReference type="Proteomes" id="UP000499080">
    <property type="component" value="Unassembled WGS sequence"/>
</dbReference>
<organism evidence="2 3">
    <name type="scientific">Araneus ventricosus</name>
    <name type="common">Orbweaver spider</name>
    <name type="synonym">Epeira ventricosa</name>
    <dbReference type="NCBI Taxonomy" id="182803"/>
    <lineage>
        <taxon>Eukaryota</taxon>
        <taxon>Metazoa</taxon>
        <taxon>Ecdysozoa</taxon>
        <taxon>Arthropoda</taxon>
        <taxon>Chelicerata</taxon>
        <taxon>Arachnida</taxon>
        <taxon>Araneae</taxon>
        <taxon>Araneomorphae</taxon>
        <taxon>Entelegynae</taxon>
        <taxon>Araneoidea</taxon>
        <taxon>Araneidae</taxon>
        <taxon>Araneus</taxon>
    </lineage>
</organism>
<accession>A0A4Y2LUX6</accession>
<sequence length="41" mass="4455">FEFDTLGVQGKKKDDGEEGEDEARDDTQIKDVTRKVAGGGL</sequence>
<evidence type="ECO:0000313" key="3">
    <source>
        <dbReference type="Proteomes" id="UP000499080"/>
    </source>
</evidence>
<comment type="caution">
    <text evidence="2">The sequence shown here is derived from an EMBL/GenBank/DDBJ whole genome shotgun (WGS) entry which is preliminary data.</text>
</comment>
<gene>
    <name evidence="2" type="ORF">AVEN_123157_1</name>
</gene>
<proteinExistence type="predicted"/>
<keyword evidence="3" id="KW-1185">Reference proteome</keyword>
<reference evidence="2 3" key="1">
    <citation type="journal article" date="2019" name="Sci. Rep.">
        <title>Orb-weaving spider Araneus ventricosus genome elucidates the spidroin gene catalogue.</title>
        <authorList>
            <person name="Kono N."/>
            <person name="Nakamura H."/>
            <person name="Ohtoshi R."/>
            <person name="Moran D.A.P."/>
            <person name="Shinohara A."/>
            <person name="Yoshida Y."/>
            <person name="Fujiwara M."/>
            <person name="Mori M."/>
            <person name="Tomita M."/>
            <person name="Arakawa K."/>
        </authorList>
    </citation>
    <scope>NUCLEOTIDE SEQUENCE [LARGE SCALE GENOMIC DNA]</scope>
</reference>